<dbReference type="Proteomes" id="UP000433493">
    <property type="component" value="Unassembled WGS sequence"/>
</dbReference>
<comment type="caution">
    <text evidence="6">The sequence shown here is derived from an EMBL/GenBank/DDBJ whole genome shotgun (WGS) entry which is preliminary data.</text>
</comment>
<dbReference type="EMBL" id="WBKB01000003">
    <property type="protein sequence ID" value="KAB1643658.1"/>
    <property type="molecule type" value="Genomic_DNA"/>
</dbReference>
<comment type="similarity">
    <text evidence="1 4">Belongs to the 4-oxalocrotonate tautomerase family.</text>
</comment>
<dbReference type="NCBIfam" id="TIGR00013">
    <property type="entry name" value="taut"/>
    <property type="match status" value="1"/>
</dbReference>
<reference evidence="6 7" key="1">
    <citation type="submission" date="2019-09" db="EMBL/GenBank/DDBJ databases">
        <title>Phylogeny of genus Pseudoclavibacter and closely related genus.</title>
        <authorList>
            <person name="Li Y."/>
        </authorList>
    </citation>
    <scope>NUCLEOTIDE SEQUENCE [LARGE SCALE GENOMIC DNA]</scope>
    <source>
        <strain evidence="6 7">KCTC 13959</strain>
    </source>
</reference>
<dbReference type="InterPro" id="IPR004370">
    <property type="entry name" value="4-OT-like_dom"/>
</dbReference>
<feature type="active site" description="Proton acceptor; via imino nitrogen" evidence="3">
    <location>
        <position position="2"/>
    </location>
</feature>
<accession>A0A7J5BEF6</accession>
<dbReference type="InterPro" id="IPR014347">
    <property type="entry name" value="Tautomerase/MIF_sf"/>
</dbReference>
<keyword evidence="7" id="KW-1185">Reference proteome</keyword>
<evidence type="ECO:0000256" key="4">
    <source>
        <dbReference type="RuleBase" id="RU362032"/>
    </source>
</evidence>
<keyword evidence="2 4" id="KW-0413">Isomerase</keyword>
<dbReference type="PANTHER" id="PTHR35530">
    <property type="entry name" value="TAUTOMERASE-RELATED"/>
    <property type="match status" value="1"/>
</dbReference>
<name>A0A7J5BEF6_9MICO</name>
<dbReference type="InterPro" id="IPR018191">
    <property type="entry name" value="4-OT"/>
</dbReference>
<dbReference type="GO" id="GO:0016853">
    <property type="term" value="F:isomerase activity"/>
    <property type="evidence" value="ECO:0007669"/>
    <property type="project" value="UniProtKB-UniRule"/>
</dbReference>
<feature type="domain" description="4-oxalocrotonate tautomerase-like" evidence="5">
    <location>
        <begin position="2"/>
        <end position="60"/>
    </location>
</feature>
<evidence type="ECO:0000313" key="7">
    <source>
        <dbReference type="Proteomes" id="UP000433493"/>
    </source>
</evidence>
<dbReference type="EC" id="5.3.2.-" evidence="4"/>
<dbReference type="Pfam" id="PF01361">
    <property type="entry name" value="Tautomerase"/>
    <property type="match status" value="1"/>
</dbReference>
<protein>
    <recommendedName>
        <fullName evidence="4">Tautomerase</fullName>
        <ecNumber evidence="4">5.3.2.-</ecNumber>
    </recommendedName>
</protein>
<dbReference type="RefSeq" id="WP_158052073.1">
    <property type="nucleotide sequence ID" value="NZ_WBKB01000003.1"/>
</dbReference>
<dbReference type="PANTHER" id="PTHR35530:SF1">
    <property type="entry name" value="2-HYDROXYMUCONATE TAUTOMERASE"/>
    <property type="match status" value="1"/>
</dbReference>
<evidence type="ECO:0000259" key="5">
    <source>
        <dbReference type="Pfam" id="PF01361"/>
    </source>
</evidence>
<organism evidence="6 7">
    <name type="scientific">Gulosibacter chungangensis</name>
    <dbReference type="NCBI Taxonomy" id="979746"/>
    <lineage>
        <taxon>Bacteria</taxon>
        <taxon>Bacillati</taxon>
        <taxon>Actinomycetota</taxon>
        <taxon>Actinomycetes</taxon>
        <taxon>Micrococcales</taxon>
        <taxon>Microbacteriaceae</taxon>
        <taxon>Gulosibacter</taxon>
    </lineage>
</organism>
<evidence type="ECO:0000313" key="6">
    <source>
        <dbReference type="EMBL" id="KAB1643658.1"/>
    </source>
</evidence>
<evidence type="ECO:0000256" key="1">
    <source>
        <dbReference type="ARBA" id="ARBA00006723"/>
    </source>
</evidence>
<dbReference type="SUPFAM" id="SSF55331">
    <property type="entry name" value="Tautomerase/MIF"/>
    <property type="match status" value="1"/>
</dbReference>
<evidence type="ECO:0000256" key="3">
    <source>
        <dbReference type="PIRSR" id="PIRSR618191-1"/>
    </source>
</evidence>
<dbReference type="AlphaFoldDB" id="A0A7J5BEF6"/>
<dbReference type="OrthoDB" id="4965437at2"/>
<gene>
    <name evidence="6" type="ORF">F8O05_07225</name>
</gene>
<sequence>MPFISVTVTEGRSDEQLRRLITELTEATVRAIDAPKQNVRVVIHEVPETHWAAGDVTIQERKAKAND</sequence>
<dbReference type="Gene3D" id="3.30.429.10">
    <property type="entry name" value="Macrophage Migration Inhibitory Factor"/>
    <property type="match status" value="1"/>
</dbReference>
<evidence type="ECO:0000256" key="2">
    <source>
        <dbReference type="ARBA" id="ARBA00023235"/>
    </source>
</evidence>
<proteinExistence type="inferred from homology"/>